<dbReference type="GO" id="GO:0045087">
    <property type="term" value="P:innate immune response"/>
    <property type="evidence" value="ECO:0007669"/>
    <property type="project" value="TreeGrafter"/>
</dbReference>
<dbReference type="Pfam" id="PF00554">
    <property type="entry name" value="RHD_DNA_bind"/>
    <property type="match status" value="1"/>
</dbReference>
<dbReference type="GO" id="GO:0000981">
    <property type="term" value="F:DNA-binding transcription factor activity, RNA polymerase II-specific"/>
    <property type="evidence" value="ECO:0007669"/>
    <property type="project" value="TreeGrafter"/>
</dbReference>
<evidence type="ECO:0000256" key="3">
    <source>
        <dbReference type="SAM" id="MobiDB-lite"/>
    </source>
</evidence>
<dbReference type="PRINTS" id="PR00057">
    <property type="entry name" value="NFKBTNSCPFCT"/>
</dbReference>
<evidence type="ECO:0000259" key="4">
    <source>
        <dbReference type="PROSITE" id="PS50254"/>
    </source>
</evidence>
<dbReference type="SUPFAM" id="SSF49417">
    <property type="entry name" value="p53-like transcription factors"/>
    <property type="match status" value="1"/>
</dbReference>
<feature type="region of interest" description="Disordered" evidence="3">
    <location>
        <begin position="395"/>
        <end position="424"/>
    </location>
</feature>
<protein>
    <recommendedName>
        <fullName evidence="4">RHD domain-containing protein</fullName>
    </recommendedName>
</protein>
<dbReference type="GO" id="GO:0000978">
    <property type="term" value="F:RNA polymerase II cis-regulatory region sequence-specific DNA binding"/>
    <property type="evidence" value="ECO:0007669"/>
    <property type="project" value="TreeGrafter"/>
</dbReference>
<dbReference type="PROSITE" id="PS50254">
    <property type="entry name" value="REL_2"/>
    <property type="match status" value="1"/>
</dbReference>
<evidence type="ECO:0000256" key="2">
    <source>
        <dbReference type="ARBA" id="ARBA00023163"/>
    </source>
</evidence>
<reference evidence="5 6" key="1">
    <citation type="submission" date="2016-06" db="EMBL/GenBank/DDBJ databases">
        <title>The Draft Genome Sequence and Annotation of the Desert Woodrat Neotoma lepida.</title>
        <authorList>
            <person name="Campbell M."/>
            <person name="Oakeson K.F."/>
            <person name="Yandell M."/>
            <person name="Halpert J.R."/>
            <person name="Dearing D."/>
        </authorList>
    </citation>
    <scope>NUCLEOTIDE SEQUENCE [LARGE SCALE GENOMIC DNA]</scope>
    <source>
        <strain evidence="5">417</strain>
        <tissue evidence="5">Liver</tissue>
    </source>
</reference>
<dbReference type="InterPro" id="IPR002909">
    <property type="entry name" value="IPT_dom"/>
</dbReference>
<feature type="compositionally biased region" description="Polar residues" evidence="3">
    <location>
        <begin position="404"/>
        <end position="424"/>
    </location>
</feature>
<dbReference type="InterPro" id="IPR011539">
    <property type="entry name" value="RHD_DNA_bind_dom"/>
</dbReference>
<evidence type="ECO:0000313" key="6">
    <source>
        <dbReference type="Proteomes" id="UP000092124"/>
    </source>
</evidence>
<dbReference type="InterPro" id="IPR000451">
    <property type="entry name" value="NFkB/Dor"/>
</dbReference>
<keyword evidence="1" id="KW-0805">Transcription regulation</keyword>
<comment type="caution">
    <text evidence="5">The sequence shown here is derived from an EMBL/GenBank/DDBJ whole genome shotgun (WGS) entry which is preliminary data.</text>
</comment>
<dbReference type="SUPFAM" id="SSF81296">
    <property type="entry name" value="E set domains"/>
    <property type="match status" value="1"/>
</dbReference>
<dbReference type="PANTHER" id="PTHR24169:SF4">
    <property type="entry name" value="PROTO-ONCOGENE C-REL"/>
    <property type="match status" value="1"/>
</dbReference>
<dbReference type="SMART" id="SM00429">
    <property type="entry name" value="IPT"/>
    <property type="match status" value="1"/>
</dbReference>
<dbReference type="GO" id="GO:0005634">
    <property type="term" value="C:nucleus"/>
    <property type="evidence" value="ECO:0007669"/>
    <property type="project" value="TreeGrafter"/>
</dbReference>
<proteinExistence type="predicted"/>
<keyword evidence="2" id="KW-0804">Transcription</keyword>
<feature type="compositionally biased region" description="Low complexity" evidence="3">
    <location>
        <begin position="274"/>
        <end position="288"/>
    </location>
</feature>
<dbReference type="PANTHER" id="PTHR24169">
    <property type="entry name" value="NUCLEAR FACTOR NF-KAPPA-B PROTEIN"/>
    <property type="match status" value="1"/>
</dbReference>
<dbReference type="Gene3D" id="2.60.40.340">
    <property type="entry name" value="Rel homology domain (RHD), DNA-binding domain"/>
    <property type="match status" value="1"/>
</dbReference>
<dbReference type="GO" id="GO:0038061">
    <property type="term" value="P:non-canonical NF-kappaB signal transduction"/>
    <property type="evidence" value="ECO:0007669"/>
    <property type="project" value="TreeGrafter"/>
</dbReference>
<dbReference type="GO" id="GO:0045944">
    <property type="term" value="P:positive regulation of transcription by RNA polymerase II"/>
    <property type="evidence" value="ECO:0007669"/>
    <property type="project" value="TreeGrafter"/>
</dbReference>
<feature type="region of interest" description="Disordered" evidence="3">
    <location>
        <begin position="1"/>
        <end position="23"/>
    </location>
</feature>
<dbReference type="GO" id="GO:0005737">
    <property type="term" value="C:cytoplasm"/>
    <property type="evidence" value="ECO:0007669"/>
    <property type="project" value="InterPro"/>
</dbReference>
<feature type="region of interest" description="Disordered" evidence="3">
    <location>
        <begin position="361"/>
        <end position="380"/>
    </location>
</feature>
<feature type="region of interest" description="Disordered" evidence="3">
    <location>
        <begin position="274"/>
        <end position="294"/>
    </location>
</feature>
<sequence length="424" mass="47230">MRFRYKCEGRSAGSIPGEHSTDNNRTYPSIQIMNYYGKGKVRITLVTKNDPYKPHPHDLVGKDCRDGYYEAEFGPERRPLFFQNLGIRCVKKKEVKEAIILRISAGINPFNVPEKQLLDIEDCDLNVVRLCFQVFLPDEHDDIEVRFVLNDWEAKGIFSQADVHRQVAIVFKTPPYCKAIVEPVTVRMQLRRPSDQEVSESMDFRYLPDEKDAYGNKSKRQKTTLLFQKLLQDCVLPEMPRSSGVSSQAEPYYSSSVSLSSGLPHHPPAIASVVSPPTSWSSVTHPTSRSVSTNTLSSFSAGALSSNSQGLLPFLEEPGVSDLSASNACLYTDDLARMETSSMSPADLYSISDVNMLSNRPVSVMPTSNDNMGDTDNPRLSDAFDRANFSCVENGLINEPGPSNDANSHNFVQSSQYSSIDTLQ</sequence>
<dbReference type="GO" id="GO:0006954">
    <property type="term" value="P:inflammatory response"/>
    <property type="evidence" value="ECO:0007669"/>
    <property type="project" value="TreeGrafter"/>
</dbReference>
<evidence type="ECO:0000313" key="5">
    <source>
        <dbReference type="EMBL" id="OBS70420.1"/>
    </source>
</evidence>
<dbReference type="InterPro" id="IPR008967">
    <property type="entry name" value="p53-like_TF_DNA-bd_sf"/>
</dbReference>
<dbReference type="InterPro" id="IPR014756">
    <property type="entry name" value="Ig_E-set"/>
</dbReference>
<evidence type="ECO:0000256" key="1">
    <source>
        <dbReference type="ARBA" id="ARBA00023015"/>
    </source>
</evidence>
<dbReference type="GO" id="GO:0007249">
    <property type="term" value="P:canonical NF-kappaB signal transduction"/>
    <property type="evidence" value="ECO:0007669"/>
    <property type="project" value="TreeGrafter"/>
</dbReference>
<keyword evidence="6" id="KW-1185">Reference proteome</keyword>
<feature type="compositionally biased region" description="Polar residues" evidence="3">
    <location>
        <begin position="361"/>
        <end position="374"/>
    </location>
</feature>
<dbReference type="InterPro" id="IPR030492">
    <property type="entry name" value="RHD_CS"/>
</dbReference>
<accession>A0A1A6GXU1</accession>
<dbReference type="PROSITE" id="PS01204">
    <property type="entry name" value="REL_1"/>
    <property type="match status" value="1"/>
</dbReference>
<organism evidence="5 6">
    <name type="scientific">Neotoma lepida</name>
    <name type="common">Desert woodrat</name>
    <dbReference type="NCBI Taxonomy" id="56216"/>
    <lineage>
        <taxon>Eukaryota</taxon>
        <taxon>Metazoa</taxon>
        <taxon>Chordata</taxon>
        <taxon>Craniata</taxon>
        <taxon>Vertebrata</taxon>
        <taxon>Euteleostomi</taxon>
        <taxon>Mammalia</taxon>
        <taxon>Eutheria</taxon>
        <taxon>Euarchontoglires</taxon>
        <taxon>Glires</taxon>
        <taxon>Rodentia</taxon>
        <taxon>Myomorpha</taxon>
        <taxon>Muroidea</taxon>
        <taxon>Cricetidae</taxon>
        <taxon>Neotominae</taxon>
        <taxon>Neotoma</taxon>
    </lineage>
</organism>
<dbReference type="STRING" id="56216.A0A1A6GXU1"/>
<feature type="domain" description="RHD" evidence="4">
    <location>
        <begin position="1"/>
        <end position="140"/>
    </location>
</feature>
<dbReference type="GO" id="GO:0034097">
    <property type="term" value="P:response to cytokine"/>
    <property type="evidence" value="ECO:0007669"/>
    <property type="project" value="TreeGrafter"/>
</dbReference>
<dbReference type="OrthoDB" id="7881762at2759"/>
<dbReference type="InterPro" id="IPR037059">
    <property type="entry name" value="RHD_DNA_bind_dom_sf"/>
</dbReference>
<dbReference type="EMBL" id="LZPO01066325">
    <property type="protein sequence ID" value="OBS70420.1"/>
    <property type="molecule type" value="Genomic_DNA"/>
</dbReference>
<dbReference type="AlphaFoldDB" id="A0A1A6GXU1"/>
<name>A0A1A6GXU1_NEOLE</name>
<dbReference type="GO" id="GO:0033554">
    <property type="term" value="P:cellular response to stress"/>
    <property type="evidence" value="ECO:0007669"/>
    <property type="project" value="TreeGrafter"/>
</dbReference>
<dbReference type="Proteomes" id="UP000092124">
    <property type="component" value="Unassembled WGS sequence"/>
</dbReference>
<feature type="non-terminal residue" evidence="5">
    <location>
        <position position="424"/>
    </location>
</feature>
<gene>
    <name evidence="5" type="ORF">A6R68_01036</name>
</gene>